<dbReference type="SUPFAM" id="SSF55729">
    <property type="entry name" value="Acyl-CoA N-acyltransferases (Nat)"/>
    <property type="match status" value="1"/>
</dbReference>
<proteinExistence type="predicted"/>
<dbReference type="InterPro" id="IPR016181">
    <property type="entry name" value="Acyl_CoA_acyltransferase"/>
</dbReference>
<name>A0A2W2DX93_9ACTN</name>
<protein>
    <submittedName>
        <fullName evidence="2">GNAT family N-acetyltransferase</fullName>
    </submittedName>
</protein>
<dbReference type="Proteomes" id="UP000249304">
    <property type="component" value="Unassembled WGS sequence"/>
</dbReference>
<accession>A0A2W2DX93</accession>
<reference evidence="2 3" key="1">
    <citation type="submission" date="2018-01" db="EMBL/GenBank/DDBJ databases">
        <title>Draft genome sequence of Nonomuraea sp. KC333.</title>
        <authorList>
            <person name="Sahin N."/>
            <person name="Saygin H."/>
            <person name="Ay H."/>
        </authorList>
    </citation>
    <scope>NUCLEOTIDE SEQUENCE [LARGE SCALE GENOMIC DNA]</scope>
    <source>
        <strain evidence="2 3">KC333</strain>
    </source>
</reference>
<organism evidence="2 3">
    <name type="scientific">Nonomuraea aridisoli</name>
    <dbReference type="NCBI Taxonomy" id="2070368"/>
    <lineage>
        <taxon>Bacteria</taxon>
        <taxon>Bacillati</taxon>
        <taxon>Actinomycetota</taxon>
        <taxon>Actinomycetes</taxon>
        <taxon>Streptosporangiales</taxon>
        <taxon>Streptosporangiaceae</taxon>
        <taxon>Nonomuraea</taxon>
    </lineage>
</organism>
<keyword evidence="2" id="KW-0808">Transferase</keyword>
<dbReference type="OrthoDB" id="4095657at2"/>
<sequence>MHTTTLLHPLALRRAEHEDLPGVLRLLADTSEWLYAQGVRQWPRGGFGPERIEPLIEERVLFLLDDELRYLDPGASAPPVATIALDDHADPEFWTPADDPGAALYVHKLAVARTWSGSGLGDALLDWACAAAYAAGLPWLRLDCAKTNLRLQDYYRKRGFRHIRTVDLPHRASGALFERPSEDVSPTVFRDLTAAELISA</sequence>
<dbReference type="InterPro" id="IPR000182">
    <property type="entry name" value="GNAT_dom"/>
</dbReference>
<dbReference type="AlphaFoldDB" id="A0A2W2DX93"/>
<dbReference type="RefSeq" id="WP_111180659.1">
    <property type="nucleotide sequence ID" value="NZ_POUD01000083.1"/>
</dbReference>
<keyword evidence="3" id="KW-1185">Reference proteome</keyword>
<gene>
    <name evidence="2" type="ORF">C1J01_20790</name>
</gene>
<comment type="caution">
    <text evidence="2">The sequence shown here is derived from an EMBL/GenBank/DDBJ whole genome shotgun (WGS) entry which is preliminary data.</text>
</comment>
<dbReference type="EMBL" id="POUD01000083">
    <property type="protein sequence ID" value="PZG16526.1"/>
    <property type="molecule type" value="Genomic_DNA"/>
</dbReference>
<feature type="domain" description="N-acetyltransferase" evidence="1">
    <location>
        <begin position="10"/>
        <end position="183"/>
    </location>
</feature>
<evidence type="ECO:0000313" key="3">
    <source>
        <dbReference type="Proteomes" id="UP000249304"/>
    </source>
</evidence>
<dbReference type="Gene3D" id="3.40.630.30">
    <property type="match status" value="1"/>
</dbReference>
<dbReference type="PROSITE" id="PS51186">
    <property type="entry name" value="GNAT"/>
    <property type="match status" value="1"/>
</dbReference>
<evidence type="ECO:0000313" key="2">
    <source>
        <dbReference type="EMBL" id="PZG16526.1"/>
    </source>
</evidence>
<evidence type="ECO:0000259" key="1">
    <source>
        <dbReference type="PROSITE" id="PS51186"/>
    </source>
</evidence>
<dbReference type="GO" id="GO:0016747">
    <property type="term" value="F:acyltransferase activity, transferring groups other than amino-acyl groups"/>
    <property type="evidence" value="ECO:0007669"/>
    <property type="project" value="InterPro"/>
</dbReference>
<dbReference type="Pfam" id="PF00583">
    <property type="entry name" value="Acetyltransf_1"/>
    <property type="match status" value="1"/>
</dbReference>